<evidence type="ECO:0000256" key="2">
    <source>
        <dbReference type="ARBA" id="ARBA00008929"/>
    </source>
</evidence>
<dbReference type="Proteomes" id="UP000622448">
    <property type="component" value="Unassembled WGS sequence"/>
</dbReference>
<gene>
    <name evidence="8" type="primary">nrfD</name>
    <name evidence="8" type="ORF">H8S61_09495</name>
</gene>
<keyword evidence="9" id="KW-1185">Reference proteome</keyword>
<dbReference type="InterPro" id="IPR005614">
    <property type="entry name" value="NrfD-like"/>
</dbReference>
<proteinExistence type="inferred from homology"/>
<feature type="transmembrane region" description="Helical" evidence="7">
    <location>
        <begin position="117"/>
        <end position="138"/>
    </location>
</feature>
<name>A0ABR7BS79_9ACTN</name>
<dbReference type="InterPro" id="IPR052049">
    <property type="entry name" value="Electron_transfer_protein"/>
</dbReference>
<comment type="subcellular location">
    <subcellularLocation>
        <location evidence="1">Cell membrane</location>
        <topology evidence="1">Multi-pass membrane protein</topology>
    </subcellularLocation>
</comment>
<feature type="transmembrane region" description="Helical" evidence="7">
    <location>
        <begin position="260"/>
        <end position="279"/>
    </location>
</feature>
<evidence type="ECO:0000256" key="6">
    <source>
        <dbReference type="ARBA" id="ARBA00023136"/>
    </source>
</evidence>
<protein>
    <submittedName>
        <fullName evidence="8">Polysulfide reductase NrfD</fullName>
    </submittedName>
</protein>
<accession>A0ABR7BS79</accession>
<feature type="transmembrane region" description="Helical" evidence="7">
    <location>
        <begin position="84"/>
        <end position="105"/>
    </location>
</feature>
<dbReference type="Gene3D" id="1.20.1630.10">
    <property type="entry name" value="Formate dehydrogenase/DMSO reductase domain"/>
    <property type="match status" value="1"/>
</dbReference>
<evidence type="ECO:0000256" key="4">
    <source>
        <dbReference type="ARBA" id="ARBA00022692"/>
    </source>
</evidence>
<feature type="transmembrane region" description="Helical" evidence="7">
    <location>
        <begin position="6"/>
        <end position="26"/>
    </location>
</feature>
<evidence type="ECO:0000256" key="1">
    <source>
        <dbReference type="ARBA" id="ARBA00004651"/>
    </source>
</evidence>
<dbReference type="PANTHER" id="PTHR34856">
    <property type="entry name" value="PROTEIN NRFD"/>
    <property type="match status" value="1"/>
</dbReference>
<keyword evidence="6 7" id="KW-0472">Membrane</keyword>
<evidence type="ECO:0000313" key="9">
    <source>
        <dbReference type="Proteomes" id="UP000622448"/>
    </source>
</evidence>
<dbReference type="RefSeq" id="WP_186938802.1">
    <property type="nucleotide sequence ID" value="NZ_JACOOA010000003.1"/>
</dbReference>
<keyword evidence="3" id="KW-1003">Cell membrane</keyword>
<dbReference type="EMBL" id="JACOOA010000003">
    <property type="protein sequence ID" value="MBC5584429.1"/>
    <property type="molecule type" value="Genomic_DNA"/>
</dbReference>
<sequence>MFGFGTILYLFAAGAGAGLYVVQACVDPSNALRTRGPRDAQLLVRKLIIVAPVLVCVGSMFLVLDLSRPDRFFLVFRNPDTSLISLGACLIVLFVALSAMENALWNSSGPTLARVVLAVRAAAFLAAIGVILYTGFFLMSMRAVPLWHSAFIVLLFTASSLSSGLALLMLLYVASFRRSHMPLFMRRASQVDTALLVVELALLVGFVGVQFGGAPAAIEAGWRLLVGDVAWAFWIMLVGVGLLCPLVIDVVKGKTPAPAAFALKAITVLVGCFFLRYCIMEAGVRVLSLQ</sequence>
<comment type="caution">
    <text evidence="8">The sequence shown here is derived from an EMBL/GenBank/DDBJ whole genome shotgun (WGS) entry which is preliminary data.</text>
</comment>
<keyword evidence="5 7" id="KW-1133">Transmembrane helix</keyword>
<comment type="similarity">
    <text evidence="2">Belongs to the NrfD family.</text>
</comment>
<organism evidence="8 9">
    <name type="scientific">Eggerthella hominis</name>
    <dbReference type="NCBI Taxonomy" id="2763043"/>
    <lineage>
        <taxon>Bacteria</taxon>
        <taxon>Bacillati</taxon>
        <taxon>Actinomycetota</taxon>
        <taxon>Coriobacteriia</taxon>
        <taxon>Eggerthellales</taxon>
        <taxon>Eggerthellaceae</taxon>
        <taxon>Eggerthella</taxon>
    </lineage>
</organism>
<dbReference type="Pfam" id="PF03916">
    <property type="entry name" value="NrfD"/>
    <property type="match status" value="1"/>
</dbReference>
<evidence type="ECO:0000256" key="5">
    <source>
        <dbReference type="ARBA" id="ARBA00022989"/>
    </source>
</evidence>
<feature type="transmembrane region" description="Helical" evidence="7">
    <location>
        <begin position="150"/>
        <end position="173"/>
    </location>
</feature>
<reference evidence="8 9" key="1">
    <citation type="submission" date="2020-08" db="EMBL/GenBank/DDBJ databases">
        <title>Genome public.</title>
        <authorList>
            <person name="Liu C."/>
            <person name="Sun Q."/>
        </authorList>
    </citation>
    <scope>NUCLEOTIDE SEQUENCE [LARGE SCALE GENOMIC DNA]</scope>
    <source>
        <strain evidence="8 9">NSJ-70</strain>
    </source>
</reference>
<dbReference type="PANTHER" id="PTHR34856:SF2">
    <property type="entry name" value="PROTEIN NRFD"/>
    <property type="match status" value="1"/>
</dbReference>
<evidence type="ECO:0000256" key="3">
    <source>
        <dbReference type="ARBA" id="ARBA00022475"/>
    </source>
</evidence>
<evidence type="ECO:0000256" key="7">
    <source>
        <dbReference type="SAM" id="Phobius"/>
    </source>
</evidence>
<evidence type="ECO:0000313" key="8">
    <source>
        <dbReference type="EMBL" id="MBC5584429.1"/>
    </source>
</evidence>
<feature type="transmembrane region" description="Helical" evidence="7">
    <location>
        <begin position="47"/>
        <end position="64"/>
    </location>
</feature>
<feature type="transmembrane region" description="Helical" evidence="7">
    <location>
        <begin position="230"/>
        <end position="248"/>
    </location>
</feature>
<keyword evidence="4 7" id="KW-0812">Transmembrane</keyword>
<feature type="transmembrane region" description="Helical" evidence="7">
    <location>
        <begin position="194"/>
        <end position="218"/>
    </location>
</feature>